<evidence type="ECO:0008006" key="2">
    <source>
        <dbReference type="Google" id="ProtNLM"/>
    </source>
</evidence>
<sequence length="327" mass="38780">MIFFFATTIFKCFQHVKMKAPRCVICHDKPLFPVRFKCFPCSMVPSSKRHCSTLTMVCMHCADRYLELDKKPEERSLRKRCIFCDKTVDPLMLRKETAYEILHTIMDLDDQVYPCSHGGCDFEGSHLDLLDHVRVQCEYRTVQCTECSTEYPLVLEELHKISHPCHTTCTVCNELVPTSRFPQHMEDDHAHYVHCGVCEEYIFQFSYGFHMKERHHARECRYCAKWICETDDDDHLEECEGIMECPLCVVIAFLKPKEVASHFKHHGLSNNTLLYKYEDLLEAHEEALCKDRDHVLHTAWIQKVVEEKRREGRTIQKFIKKHERWWI</sequence>
<organism evidence="1">
    <name type="scientific">viral metagenome</name>
    <dbReference type="NCBI Taxonomy" id="1070528"/>
    <lineage>
        <taxon>unclassified sequences</taxon>
        <taxon>metagenomes</taxon>
        <taxon>organismal metagenomes</taxon>
    </lineage>
</organism>
<name>A0A6C0IC26_9ZZZZ</name>
<accession>A0A6C0IC26</accession>
<proteinExistence type="predicted"/>
<dbReference type="EMBL" id="MN740156">
    <property type="protein sequence ID" value="QHT90574.1"/>
    <property type="molecule type" value="Genomic_DNA"/>
</dbReference>
<evidence type="ECO:0000313" key="1">
    <source>
        <dbReference type="EMBL" id="QHT90574.1"/>
    </source>
</evidence>
<dbReference type="AlphaFoldDB" id="A0A6C0IC26"/>
<protein>
    <recommendedName>
        <fullName evidence="2">TRAF-type domain-containing protein</fullName>
    </recommendedName>
</protein>
<reference evidence="1" key="1">
    <citation type="journal article" date="2020" name="Nature">
        <title>Giant virus diversity and host interactions through global metagenomics.</title>
        <authorList>
            <person name="Schulz F."/>
            <person name="Roux S."/>
            <person name="Paez-Espino D."/>
            <person name="Jungbluth S."/>
            <person name="Walsh D.A."/>
            <person name="Denef V.J."/>
            <person name="McMahon K.D."/>
            <person name="Konstantinidis K.T."/>
            <person name="Eloe-Fadrosh E.A."/>
            <person name="Kyrpides N.C."/>
            <person name="Woyke T."/>
        </authorList>
    </citation>
    <scope>NUCLEOTIDE SEQUENCE</scope>
    <source>
        <strain evidence="1">GVMAG-M-3300023184-71</strain>
    </source>
</reference>